<dbReference type="InterPro" id="IPR050743">
    <property type="entry name" value="2-oxoacid_DH_E2_comp"/>
</dbReference>
<comment type="caution">
    <text evidence="10">The sequence shown here is derived from an EMBL/GenBank/DDBJ whole genome shotgun (WGS) entry which is preliminary data.</text>
</comment>
<dbReference type="Pfam" id="PF02817">
    <property type="entry name" value="E3_binding"/>
    <property type="match status" value="1"/>
</dbReference>
<organism evidence="10">
    <name type="scientific">Pseudomonas peradeniyensis</name>
    <dbReference type="NCBI Taxonomy" id="2745488"/>
    <lineage>
        <taxon>Bacteria</taxon>
        <taxon>Pseudomonadati</taxon>
        <taxon>Pseudomonadota</taxon>
        <taxon>Gammaproteobacteria</taxon>
        <taxon>Pseudomonadales</taxon>
        <taxon>Pseudomonadaceae</taxon>
        <taxon>Pseudomonas</taxon>
    </lineage>
</organism>
<dbReference type="PANTHER" id="PTHR43178:SF5">
    <property type="entry name" value="LIPOAMIDE ACYLTRANSFERASE COMPONENT OF BRANCHED-CHAIN ALPHA-KETO ACID DEHYDROGENASE COMPLEX, MITOCHONDRIAL"/>
    <property type="match status" value="1"/>
</dbReference>
<dbReference type="InterPro" id="IPR001078">
    <property type="entry name" value="2-oxoacid_DH_actylTfrase"/>
</dbReference>
<evidence type="ECO:0000256" key="6">
    <source>
        <dbReference type="ARBA" id="ARBA00023315"/>
    </source>
</evidence>
<dbReference type="InterPro" id="IPR036625">
    <property type="entry name" value="E3-bd_dom_sf"/>
</dbReference>
<evidence type="ECO:0000259" key="9">
    <source>
        <dbReference type="PROSITE" id="PS51826"/>
    </source>
</evidence>
<comment type="subunit">
    <text evidence="3">Forms a 24-polypeptide structural core with octahedral symmetry.</text>
</comment>
<sequence>MGTHVIKMPDIGEGIAQVELVEWFVKVGDVIAEDQVVADVMTDKATVEIPSPVSGKVLALGGQPGEVMAVGSELIRIEVEGSGNHVDVPQAKPAEPEPAPVKAVAQPEPRLEAQLQVAATHAAAPIVPREAHDKPLASPAVRKRALDAGIELRYVHGSGPAGRILHEDLDAFISKPQTGAGQAPGGYGKRTDSEQVPVIGLRRKIAQRMQDAKRRVAHFSYVEEIDVTNLEALRQQLNAKYGDSRGKLTLLPFLVRAMVVALRDFPQINATYDDEAQVITRHGAVHVGIATQGDNGLMVPVLRHAEAGNLWSNAGEIARVAHAARNNKATREELSGSTITLTSLGALGGIVSTPVVNTPEVAIVGVNRMVERPVVIDGQIVVRKMMNLSSSFDHRVVDGMDAALFIQAVRGLLEQPACLFVE</sequence>
<dbReference type="GO" id="GO:0031405">
    <property type="term" value="F:lipoic acid binding"/>
    <property type="evidence" value="ECO:0007669"/>
    <property type="project" value="TreeGrafter"/>
</dbReference>
<dbReference type="PROSITE" id="PS00189">
    <property type="entry name" value="LIPOYL"/>
    <property type="match status" value="1"/>
</dbReference>
<evidence type="ECO:0000256" key="2">
    <source>
        <dbReference type="ARBA" id="ARBA00007317"/>
    </source>
</evidence>
<dbReference type="Gene3D" id="3.30.559.10">
    <property type="entry name" value="Chloramphenicol acetyltransferase-like domain"/>
    <property type="match status" value="1"/>
</dbReference>
<comment type="similarity">
    <text evidence="2 7">Belongs to the 2-oxoacid dehydrogenase family.</text>
</comment>
<dbReference type="InterPro" id="IPR023213">
    <property type="entry name" value="CAT-like_dom_sf"/>
</dbReference>
<dbReference type="InterPro" id="IPR003016">
    <property type="entry name" value="2-oxoA_DH_lipoyl-BS"/>
</dbReference>
<dbReference type="RefSeq" id="WP_186735524.1">
    <property type="nucleotide sequence ID" value="NZ_JABWRJ020000005.1"/>
</dbReference>
<evidence type="ECO:0000313" key="10">
    <source>
        <dbReference type="EMBL" id="MBC3449053.1"/>
    </source>
</evidence>
<keyword evidence="4 7" id="KW-0808">Transferase</keyword>
<dbReference type="PANTHER" id="PTHR43178">
    <property type="entry name" value="DIHYDROLIPOAMIDE ACETYLTRANSFERASE COMPONENT OF PYRUVATE DEHYDROGENASE COMPLEX"/>
    <property type="match status" value="1"/>
</dbReference>
<feature type="domain" description="Lipoyl-binding" evidence="8">
    <location>
        <begin position="3"/>
        <end position="78"/>
    </location>
</feature>
<dbReference type="Gene3D" id="2.40.50.100">
    <property type="match status" value="1"/>
</dbReference>
<dbReference type="EC" id="2.3.1.-" evidence="7"/>
<gene>
    <name evidence="10" type="ORF">HU751_25045</name>
</gene>
<dbReference type="EMBL" id="JABWRJ010000054">
    <property type="protein sequence ID" value="MBC3449053.1"/>
    <property type="molecule type" value="Genomic_DNA"/>
</dbReference>
<dbReference type="InterPro" id="IPR004167">
    <property type="entry name" value="PSBD"/>
</dbReference>
<evidence type="ECO:0000259" key="8">
    <source>
        <dbReference type="PROSITE" id="PS50968"/>
    </source>
</evidence>
<reference evidence="10" key="1">
    <citation type="journal article" date="2020" name="Microorganisms">
        <title>Reliable Identification of Environmental Pseudomonas Isolates Using the rpoD Gene.</title>
        <authorList>
            <consortium name="The Broad Institute Genome Sequencing Platform"/>
            <person name="Girard L."/>
            <person name="Lood C."/>
            <person name="Rokni-Zadeh H."/>
            <person name="van Noort V."/>
            <person name="Lavigne R."/>
            <person name="De Mot R."/>
        </authorList>
    </citation>
    <scope>NUCLEOTIDE SEQUENCE</scope>
    <source>
        <strain evidence="10">BW13M1</strain>
    </source>
</reference>
<dbReference type="CDD" id="cd06849">
    <property type="entry name" value="lipoyl_domain"/>
    <property type="match status" value="1"/>
</dbReference>
<comment type="cofactor">
    <cofactor evidence="1 7">
        <name>(R)-lipoate</name>
        <dbReference type="ChEBI" id="CHEBI:83088"/>
    </cofactor>
</comment>
<feature type="domain" description="Peripheral subunit-binding (PSBD)" evidence="9">
    <location>
        <begin position="136"/>
        <end position="173"/>
    </location>
</feature>
<dbReference type="GO" id="GO:0005737">
    <property type="term" value="C:cytoplasm"/>
    <property type="evidence" value="ECO:0007669"/>
    <property type="project" value="TreeGrafter"/>
</dbReference>
<dbReference type="PROSITE" id="PS50968">
    <property type="entry name" value="BIOTINYL_LIPOYL"/>
    <property type="match status" value="1"/>
</dbReference>
<dbReference type="InterPro" id="IPR011053">
    <property type="entry name" value="Single_hybrid_motif"/>
</dbReference>
<dbReference type="InterPro" id="IPR000089">
    <property type="entry name" value="Biotin_lipoyl"/>
</dbReference>
<evidence type="ECO:0000256" key="4">
    <source>
        <dbReference type="ARBA" id="ARBA00022679"/>
    </source>
</evidence>
<protein>
    <recommendedName>
        <fullName evidence="7">Dihydrolipoamide acetyltransferase component of pyruvate dehydrogenase complex</fullName>
        <ecNumber evidence="7">2.3.1.-</ecNumber>
    </recommendedName>
</protein>
<dbReference type="GO" id="GO:0016407">
    <property type="term" value="F:acetyltransferase activity"/>
    <property type="evidence" value="ECO:0007669"/>
    <property type="project" value="TreeGrafter"/>
</dbReference>
<evidence type="ECO:0000256" key="3">
    <source>
        <dbReference type="ARBA" id="ARBA00011484"/>
    </source>
</evidence>
<dbReference type="SUPFAM" id="SSF47005">
    <property type="entry name" value="Peripheral subunit-binding domain of 2-oxo acid dehydrogenase complex"/>
    <property type="match status" value="1"/>
</dbReference>
<evidence type="ECO:0000256" key="1">
    <source>
        <dbReference type="ARBA" id="ARBA00001938"/>
    </source>
</evidence>
<dbReference type="SUPFAM" id="SSF51230">
    <property type="entry name" value="Single hybrid motif"/>
    <property type="match status" value="1"/>
</dbReference>
<dbReference type="Gene3D" id="4.10.320.10">
    <property type="entry name" value="E3-binding domain"/>
    <property type="match status" value="1"/>
</dbReference>
<dbReference type="Pfam" id="PF00198">
    <property type="entry name" value="2-oxoacid_dh"/>
    <property type="match status" value="1"/>
</dbReference>
<reference evidence="10" key="2">
    <citation type="submission" date="2020-07" db="EMBL/GenBank/DDBJ databases">
        <authorList>
            <person name="Lood C."/>
            <person name="Girard L."/>
        </authorList>
    </citation>
    <scope>NUCLEOTIDE SEQUENCE</scope>
    <source>
        <strain evidence="10">BW13M1</strain>
    </source>
</reference>
<dbReference type="AlphaFoldDB" id="A0A923GE22"/>
<keyword evidence="5 7" id="KW-0450">Lipoyl</keyword>
<evidence type="ECO:0000256" key="5">
    <source>
        <dbReference type="ARBA" id="ARBA00022823"/>
    </source>
</evidence>
<keyword evidence="6 7" id="KW-0012">Acyltransferase</keyword>
<name>A0A923GE22_9PSED</name>
<dbReference type="SUPFAM" id="SSF52777">
    <property type="entry name" value="CoA-dependent acyltransferases"/>
    <property type="match status" value="1"/>
</dbReference>
<evidence type="ECO:0000256" key="7">
    <source>
        <dbReference type="RuleBase" id="RU003423"/>
    </source>
</evidence>
<dbReference type="FunFam" id="3.30.559.10:FF:000007">
    <property type="entry name" value="Dihydrolipoamide acetyltransferase component of pyruvate dehydrogenase complex"/>
    <property type="match status" value="1"/>
</dbReference>
<proteinExistence type="inferred from homology"/>
<dbReference type="Pfam" id="PF00364">
    <property type="entry name" value="Biotin_lipoyl"/>
    <property type="match status" value="1"/>
</dbReference>
<dbReference type="PROSITE" id="PS51826">
    <property type="entry name" value="PSBD"/>
    <property type="match status" value="1"/>
</dbReference>
<accession>A0A923GE22</accession>